<dbReference type="NCBIfam" id="NF002378">
    <property type="entry name" value="PRK01372.1"/>
    <property type="match status" value="1"/>
</dbReference>
<evidence type="ECO:0000256" key="2">
    <source>
        <dbReference type="ARBA" id="ARBA00010871"/>
    </source>
</evidence>
<feature type="binding site" evidence="12">
    <location>
        <position position="311"/>
    </location>
    <ligand>
        <name>Mg(2+)</name>
        <dbReference type="ChEBI" id="CHEBI:18420"/>
        <label>2</label>
    </ligand>
</feature>
<dbReference type="InterPro" id="IPR011761">
    <property type="entry name" value="ATP-grasp"/>
</dbReference>
<reference evidence="15" key="1">
    <citation type="submission" date="2021-01" db="EMBL/GenBank/DDBJ databases">
        <title>Genome public.</title>
        <authorList>
            <person name="Liu C."/>
            <person name="Sun Q."/>
        </authorList>
    </citation>
    <scope>NUCLEOTIDE SEQUENCE</scope>
    <source>
        <strain evidence="15">M6</strain>
    </source>
</reference>
<dbReference type="InterPro" id="IPR005905">
    <property type="entry name" value="D_ala_D_ala"/>
</dbReference>
<keyword evidence="6 13" id="KW-0067">ATP-binding</keyword>
<evidence type="ECO:0000256" key="10">
    <source>
        <dbReference type="HAMAP-Rule" id="MF_00047"/>
    </source>
</evidence>
<dbReference type="Pfam" id="PF01820">
    <property type="entry name" value="Dala_Dala_lig_N"/>
    <property type="match status" value="1"/>
</dbReference>
<dbReference type="PROSITE" id="PS00844">
    <property type="entry name" value="DALA_DALA_LIGASE_2"/>
    <property type="match status" value="1"/>
</dbReference>
<evidence type="ECO:0000256" key="11">
    <source>
        <dbReference type="PIRSR" id="PIRSR039102-1"/>
    </source>
</evidence>
<dbReference type="GO" id="GO:0009252">
    <property type="term" value="P:peptidoglycan biosynthetic process"/>
    <property type="evidence" value="ECO:0007669"/>
    <property type="project" value="UniProtKB-UniRule"/>
</dbReference>
<keyword evidence="8 10" id="KW-0573">Peptidoglycan synthesis</keyword>
<name>A0A935C3N0_9FIRM</name>
<dbReference type="InterPro" id="IPR011095">
    <property type="entry name" value="Dala_Dala_lig_C"/>
</dbReference>
<evidence type="ECO:0000256" key="7">
    <source>
        <dbReference type="ARBA" id="ARBA00022960"/>
    </source>
</evidence>
<keyword evidence="16" id="KW-1185">Reference proteome</keyword>
<dbReference type="RefSeq" id="WP_201428550.1">
    <property type="nucleotide sequence ID" value="NZ_JAEQMG010000163.1"/>
</dbReference>
<dbReference type="InterPro" id="IPR000291">
    <property type="entry name" value="D-Ala_lig_Van_CS"/>
</dbReference>
<comment type="function">
    <text evidence="10">Cell wall formation.</text>
</comment>
<dbReference type="GO" id="GO:0005737">
    <property type="term" value="C:cytoplasm"/>
    <property type="evidence" value="ECO:0007669"/>
    <property type="project" value="UniProtKB-SubCell"/>
</dbReference>
<feature type="binding site" evidence="12">
    <location>
        <position position="309"/>
    </location>
    <ligand>
        <name>Mg(2+)</name>
        <dbReference type="ChEBI" id="CHEBI:18420"/>
        <label>2</label>
    </ligand>
</feature>
<dbReference type="SUPFAM" id="SSF56059">
    <property type="entry name" value="Glutathione synthetase ATP-binding domain-like"/>
    <property type="match status" value="1"/>
</dbReference>
<evidence type="ECO:0000256" key="9">
    <source>
        <dbReference type="ARBA" id="ARBA00023316"/>
    </source>
</evidence>
<dbReference type="EC" id="6.3.2.4" evidence="10"/>
<dbReference type="InterPro" id="IPR011127">
    <property type="entry name" value="Dala_Dala_lig_N"/>
</dbReference>
<dbReference type="HAMAP" id="MF_00047">
    <property type="entry name" value="Dala_Dala_lig"/>
    <property type="match status" value="1"/>
</dbReference>
<keyword evidence="12" id="KW-0464">Manganese</keyword>
<keyword evidence="12" id="KW-0479">Metal-binding</keyword>
<keyword evidence="4 10" id="KW-0436">Ligase</keyword>
<accession>A0A935C3N0</accession>
<comment type="pathway">
    <text evidence="10">Cell wall biogenesis; peptidoglycan biosynthesis.</text>
</comment>
<evidence type="ECO:0000256" key="5">
    <source>
        <dbReference type="ARBA" id="ARBA00022741"/>
    </source>
</evidence>
<gene>
    <name evidence="10" type="primary">ddl</name>
    <name evidence="15" type="ORF">JKK62_14580</name>
</gene>
<keyword evidence="12" id="KW-0460">Magnesium</keyword>
<evidence type="ECO:0000313" key="15">
    <source>
        <dbReference type="EMBL" id="MBK6089849.1"/>
    </source>
</evidence>
<comment type="similarity">
    <text evidence="2 10">Belongs to the D-alanine--D-alanine ligase family.</text>
</comment>
<evidence type="ECO:0000256" key="6">
    <source>
        <dbReference type="ARBA" id="ARBA00022840"/>
    </source>
</evidence>
<dbReference type="GO" id="GO:0071555">
    <property type="term" value="P:cell wall organization"/>
    <property type="evidence" value="ECO:0007669"/>
    <property type="project" value="UniProtKB-KW"/>
</dbReference>
<keyword evidence="5 13" id="KW-0547">Nucleotide-binding</keyword>
<dbReference type="PIRSF" id="PIRSF039102">
    <property type="entry name" value="Ddl/VanB"/>
    <property type="match status" value="1"/>
</dbReference>
<dbReference type="PROSITE" id="PS00843">
    <property type="entry name" value="DALA_DALA_LIGASE_1"/>
    <property type="match status" value="1"/>
</dbReference>
<sequence>MKIVVLAGGLSSERDVSILSGSKVAAALRSKGHQVVLIDVYMGYEGDDFDTDRLFAQNYDFAGDAVIETEAPDIEAVKKSRKNQSAGYFGDHVLELCQAADITFLGLHGGEGEDGTVQAALELHGIKYTGSDHLGSAIAMHKGVTKGVFLNSNVPTPMSRLYKREFMGEGYLDSWCKFPCVVKPCSAGSSVGVQIVGDPEQFVAAVGAAFRYDDDVLVEEYIKGREFSVGILGGKALPVIEIIPRDGWYDYENKYQEGATEEVCPADLDENIAKKMQAEAEHAFETLRLKVYGRVDFLLGDHNRLYCLEANTLPGMTPLSLLPQEAAAAGIEYADLCEKIIELSLLK</sequence>
<dbReference type="GO" id="GO:0005524">
    <property type="term" value="F:ATP binding"/>
    <property type="evidence" value="ECO:0007669"/>
    <property type="project" value="UniProtKB-UniRule"/>
</dbReference>
<dbReference type="EMBL" id="JAEQMG010000163">
    <property type="protein sequence ID" value="MBK6089849.1"/>
    <property type="molecule type" value="Genomic_DNA"/>
</dbReference>
<comment type="cofactor">
    <cofactor evidence="12">
        <name>Mg(2+)</name>
        <dbReference type="ChEBI" id="CHEBI:18420"/>
    </cofactor>
    <cofactor evidence="12">
        <name>Mn(2+)</name>
        <dbReference type="ChEBI" id="CHEBI:29035"/>
    </cofactor>
    <text evidence="12">Binds 2 magnesium or manganese ions per subunit.</text>
</comment>
<dbReference type="PANTHER" id="PTHR23132">
    <property type="entry name" value="D-ALANINE--D-ALANINE LIGASE"/>
    <property type="match status" value="1"/>
</dbReference>
<evidence type="ECO:0000256" key="8">
    <source>
        <dbReference type="ARBA" id="ARBA00022984"/>
    </source>
</evidence>
<feature type="binding site" evidence="12">
    <location>
        <position position="309"/>
    </location>
    <ligand>
        <name>Mg(2+)</name>
        <dbReference type="ChEBI" id="CHEBI:18420"/>
        <label>1</label>
    </ligand>
</feature>
<dbReference type="Pfam" id="PF07478">
    <property type="entry name" value="Dala_Dala_lig_C"/>
    <property type="match status" value="1"/>
</dbReference>
<comment type="caution">
    <text evidence="15">The sequence shown here is derived from an EMBL/GenBank/DDBJ whole genome shotgun (WGS) entry which is preliminary data.</text>
</comment>
<evidence type="ECO:0000256" key="12">
    <source>
        <dbReference type="PIRSR" id="PIRSR039102-3"/>
    </source>
</evidence>
<feature type="active site" evidence="11">
    <location>
        <position position="189"/>
    </location>
</feature>
<dbReference type="Gene3D" id="3.40.50.20">
    <property type="match status" value="1"/>
</dbReference>
<proteinExistence type="inferred from homology"/>
<keyword evidence="7 10" id="KW-0133">Cell shape</keyword>
<dbReference type="Proteomes" id="UP000633365">
    <property type="component" value="Unassembled WGS sequence"/>
</dbReference>
<comment type="subcellular location">
    <subcellularLocation>
        <location evidence="1 10">Cytoplasm</location>
    </subcellularLocation>
</comment>
<dbReference type="NCBIfam" id="TIGR01205">
    <property type="entry name" value="D_ala_D_alaTIGR"/>
    <property type="match status" value="1"/>
</dbReference>
<dbReference type="GO" id="GO:0008360">
    <property type="term" value="P:regulation of cell shape"/>
    <property type="evidence" value="ECO:0007669"/>
    <property type="project" value="UniProtKB-KW"/>
</dbReference>
<dbReference type="PROSITE" id="PS50975">
    <property type="entry name" value="ATP_GRASP"/>
    <property type="match status" value="1"/>
</dbReference>
<evidence type="ECO:0000256" key="13">
    <source>
        <dbReference type="PROSITE-ProRule" id="PRU00409"/>
    </source>
</evidence>
<dbReference type="Gene3D" id="3.30.470.20">
    <property type="entry name" value="ATP-grasp fold, B domain"/>
    <property type="match status" value="1"/>
</dbReference>
<comment type="catalytic activity">
    <reaction evidence="10">
        <text>2 D-alanine + ATP = D-alanyl-D-alanine + ADP + phosphate + H(+)</text>
        <dbReference type="Rhea" id="RHEA:11224"/>
        <dbReference type="ChEBI" id="CHEBI:15378"/>
        <dbReference type="ChEBI" id="CHEBI:30616"/>
        <dbReference type="ChEBI" id="CHEBI:43474"/>
        <dbReference type="ChEBI" id="CHEBI:57416"/>
        <dbReference type="ChEBI" id="CHEBI:57822"/>
        <dbReference type="ChEBI" id="CHEBI:456216"/>
        <dbReference type="EC" id="6.3.2.4"/>
    </reaction>
</comment>
<dbReference type="AlphaFoldDB" id="A0A935C3N0"/>
<dbReference type="InterPro" id="IPR016185">
    <property type="entry name" value="PreATP-grasp_dom_sf"/>
</dbReference>
<feature type="active site" evidence="11">
    <location>
        <position position="320"/>
    </location>
</feature>
<keyword evidence="3 10" id="KW-0963">Cytoplasm</keyword>
<keyword evidence="9 10" id="KW-0961">Cell wall biogenesis/degradation</keyword>
<feature type="domain" description="ATP-grasp" evidence="14">
    <location>
        <begin position="146"/>
        <end position="342"/>
    </location>
</feature>
<dbReference type="InterPro" id="IPR013815">
    <property type="entry name" value="ATP_grasp_subdomain_1"/>
</dbReference>
<feature type="binding site" evidence="12">
    <location>
        <position position="296"/>
    </location>
    <ligand>
        <name>Mg(2+)</name>
        <dbReference type="ChEBI" id="CHEBI:18420"/>
        <label>1</label>
    </ligand>
</feature>
<evidence type="ECO:0000256" key="1">
    <source>
        <dbReference type="ARBA" id="ARBA00004496"/>
    </source>
</evidence>
<evidence type="ECO:0000313" key="16">
    <source>
        <dbReference type="Proteomes" id="UP000633365"/>
    </source>
</evidence>
<evidence type="ECO:0000256" key="3">
    <source>
        <dbReference type="ARBA" id="ARBA00022490"/>
    </source>
</evidence>
<feature type="active site" evidence="11">
    <location>
        <position position="13"/>
    </location>
</feature>
<evidence type="ECO:0000256" key="4">
    <source>
        <dbReference type="ARBA" id="ARBA00022598"/>
    </source>
</evidence>
<evidence type="ECO:0000259" key="14">
    <source>
        <dbReference type="PROSITE" id="PS50975"/>
    </source>
</evidence>
<protein>
    <recommendedName>
        <fullName evidence="10">D-alanine--D-alanine ligase</fullName>
        <ecNumber evidence="10">6.3.2.4</ecNumber>
    </recommendedName>
    <alternativeName>
        <fullName evidence="10">D-Ala-D-Ala ligase</fullName>
    </alternativeName>
    <alternativeName>
        <fullName evidence="10">D-alanylalanine synthetase</fullName>
    </alternativeName>
</protein>
<dbReference type="GO" id="GO:0008716">
    <property type="term" value="F:D-alanine-D-alanine ligase activity"/>
    <property type="evidence" value="ECO:0007669"/>
    <property type="project" value="UniProtKB-UniRule"/>
</dbReference>
<dbReference type="GO" id="GO:0046872">
    <property type="term" value="F:metal ion binding"/>
    <property type="evidence" value="ECO:0007669"/>
    <property type="project" value="UniProtKB-KW"/>
</dbReference>
<organism evidence="15 16">
    <name type="scientific">Ruminococcus difficilis</name>
    <dbReference type="NCBI Taxonomy" id="2763069"/>
    <lineage>
        <taxon>Bacteria</taxon>
        <taxon>Bacillati</taxon>
        <taxon>Bacillota</taxon>
        <taxon>Clostridia</taxon>
        <taxon>Eubacteriales</taxon>
        <taxon>Oscillospiraceae</taxon>
        <taxon>Ruminococcus</taxon>
    </lineage>
</organism>
<dbReference type="PANTHER" id="PTHR23132:SF23">
    <property type="entry name" value="D-ALANINE--D-ALANINE LIGASE B"/>
    <property type="match status" value="1"/>
</dbReference>
<dbReference type="Gene3D" id="3.30.1490.20">
    <property type="entry name" value="ATP-grasp fold, A domain"/>
    <property type="match status" value="1"/>
</dbReference>
<dbReference type="SUPFAM" id="SSF52440">
    <property type="entry name" value="PreATP-grasp domain"/>
    <property type="match status" value="1"/>
</dbReference>